<reference evidence="1 2" key="1">
    <citation type="submission" date="2019-10" db="EMBL/GenBank/DDBJ databases">
        <authorList>
            <person name="Palmer J.M."/>
        </authorList>
    </citation>
    <scope>NUCLEOTIDE SEQUENCE [LARGE SCALE GENOMIC DNA]</scope>
    <source>
        <strain evidence="1 2">TWF694</strain>
    </source>
</reference>
<dbReference type="EMBL" id="JAVHJO010000017">
    <property type="protein sequence ID" value="KAK6525477.1"/>
    <property type="molecule type" value="Genomic_DNA"/>
</dbReference>
<sequence length="231" mass="26094">MPSFHFNFACLAGNPAPIHSLPPVNVAAAEYCPPQHSSFQSHTGEMNAVRVEKTTSKALALSTKQETLSARFGSRREAEILKLAEGYPLSRATKRSRLDLRMQPASFWVPMTPPRCKYPTSLRPTMPKARSSRRVKSVRSDPLAQPFFGKIKPIADKDLEAEKKQEDFRSTRLFKVIDDLCDAWEEKEQEKIEKKVEMVVEGVKFAAEVAVNVAKVAWPFIGYLVMETLQR</sequence>
<comment type="caution">
    <text evidence="1">The sequence shown here is derived from an EMBL/GenBank/DDBJ whole genome shotgun (WGS) entry which is preliminary data.</text>
</comment>
<proteinExistence type="predicted"/>
<accession>A0AAV9WW33</accession>
<keyword evidence="2" id="KW-1185">Reference proteome</keyword>
<dbReference type="AlphaFoldDB" id="A0AAV9WW33"/>
<organism evidence="1 2">
    <name type="scientific">Orbilia ellipsospora</name>
    <dbReference type="NCBI Taxonomy" id="2528407"/>
    <lineage>
        <taxon>Eukaryota</taxon>
        <taxon>Fungi</taxon>
        <taxon>Dikarya</taxon>
        <taxon>Ascomycota</taxon>
        <taxon>Pezizomycotina</taxon>
        <taxon>Orbiliomycetes</taxon>
        <taxon>Orbiliales</taxon>
        <taxon>Orbiliaceae</taxon>
        <taxon>Orbilia</taxon>
    </lineage>
</organism>
<name>A0AAV9WW33_9PEZI</name>
<evidence type="ECO:0000313" key="1">
    <source>
        <dbReference type="EMBL" id="KAK6525477.1"/>
    </source>
</evidence>
<protein>
    <submittedName>
        <fullName evidence="1">Uncharacterized protein</fullName>
    </submittedName>
</protein>
<evidence type="ECO:0000313" key="2">
    <source>
        <dbReference type="Proteomes" id="UP001365542"/>
    </source>
</evidence>
<dbReference type="Proteomes" id="UP001365542">
    <property type="component" value="Unassembled WGS sequence"/>
</dbReference>
<gene>
    <name evidence="1" type="ORF">TWF694_005611</name>
</gene>